<proteinExistence type="predicted"/>
<gene>
    <name evidence="2" type="ORF">P1P91_05445</name>
</gene>
<sequence length="408" mass="42680">MSSSSEPIAIIGAGPIGLAAAAHLHARGLTALILERGPSAGHNIRAWGHVQLFSPWSMNIDDRAAELLHAGGWTAPPDDVCPTGEAFVRDYLAPLSRVTPIRDCLRLGTRVAAVSRLHHDKMKTPGREQAPFVLRVVDADGEHDLHAAAVIDTSGTFHNPAPLGCHGIAARGETALAEHIRYGLPDVLGEARSRYAGRRVMVVGGGHSAFTALRDLAELAESSPDTRVLWAIRRDSIEGMFCGAASDSLPERGRLACTISDLVDKGAIEVHCGVRIDAVEKVAGGVQVHSGQTPSKEKPVPAVDEIIAATGFRPDSALLAELRLALDPATESPVALAPLIDPNVHSCGSVGAHGAEELSHPEPGLYIAGIKSYGRAPTFLLRTGYRQVASIAAALAAESEPAVSTGAA</sequence>
<dbReference type="InterPro" id="IPR050982">
    <property type="entry name" value="Auxin_biosynth/cation_transpt"/>
</dbReference>
<name>A0ABY9Z1W7_9GAMM</name>
<dbReference type="RefSeq" id="WP_311885069.1">
    <property type="nucleotide sequence ID" value="NZ_CP119391.1"/>
</dbReference>
<dbReference type="Proteomes" id="UP001301869">
    <property type="component" value="Chromosome"/>
</dbReference>
<accession>A0ABY9Z1W7</accession>
<dbReference type="EMBL" id="CP119391">
    <property type="protein sequence ID" value="WNK21121.1"/>
    <property type="molecule type" value="Genomic_DNA"/>
</dbReference>
<protein>
    <submittedName>
        <fullName evidence="2">NAD(P)-binding domain-containing protein</fullName>
    </submittedName>
</protein>
<dbReference type="Pfam" id="PF13738">
    <property type="entry name" value="Pyr_redox_3"/>
    <property type="match status" value="2"/>
</dbReference>
<dbReference type="PANTHER" id="PTHR43539">
    <property type="entry name" value="FLAVIN-BINDING MONOOXYGENASE-LIKE PROTEIN (AFU_ORTHOLOGUE AFUA_4G09220)"/>
    <property type="match status" value="1"/>
</dbReference>
<keyword evidence="3" id="KW-1185">Reference proteome</keyword>
<evidence type="ECO:0000256" key="1">
    <source>
        <dbReference type="ARBA" id="ARBA00023002"/>
    </source>
</evidence>
<keyword evidence="1" id="KW-0560">Oxidoreductase</keyword>
<dbReference type="InterPro" id="IPR036188">
    <property type="entry name" value="FAD/NAD-bd_sf"/>
</dbReference>
<evidence type="ECO:0000313" key="3">
    <source>
        <dbReference type="Proteomes" id="UP001301869"/>
    </source>
</evidence>
<organism evidence="2 3">
    <name type="scientific">Halomonas piscis</name>
    <dbReference type="NCBI Taxonomy" id="3031727"/>
    <lineage>
        <taxon>Bacteria</taxon>
        <taxon>Pseudomonadati</taxon>
        <taxon>Pseudomonadota</taxon>
        <taxon>Gammaproteobacteria</taxon>
        <taxon>Oceanospirillales</taxon>
        <taxon>Halomonadaceae</taxon>
        <taxon>Halomonas</taxon>
    </lineage>
</organism>
<dbReference type="PRINTS" id="PR00411">
    <property type="entry name" value="PNDRDTASEI"/>
</dbReference>
<dbReference type="Gene3D" id="3.50.50.60">
    <property type="entry name" value="FAD/NAD(P)-binding domain"/>
    <property type="match status" value="1"/>
</dbReference>
<dbReference type="PRINTS" id="PR00368">
    <property type="entry name" value="FADPNR"/>
</dbReference>
<reference evidence="2 3" key="1">
    <citation type="submission" date="2023-03" db="EMBL/GenBank/DDBJ databases">
        <title>Halomonas sp. nov., isolated from Korean tranditional fermented seafood 'Jeotgal'.</title>
        <authorList>
            <person name="Kim B."/>
            <person name="Shin N.-R."/>
        </authorList>
    </citation>
    <scope>NUCLEOTIDE SEQUENCE [LARGE SCALE GENOMIC DNA]</scope>
    <source>
        <strain evidence="2 3">SG2L-4</strain>
    </source>
</reference>
<dbReference type="PANTHER" id="PTHR43539:SF78">
    <property type="entry name" value="FLAVIN-CONTAINING MONOOXYGENASE"/>
    <property type="match status" value="1"/>
</dbReference>
<dbReference type="SUPFAM" id="SSF51905">
    <property type="entry name" value="FAD/NAD(P)-binding domain"/>
    <property type="match status" value="1"/>
</dbReference>
<evidence type="ECO:0000313" key="2">
    <source>
        <dbReference type="EMBL" id="WNK21121.1"/>
    </source>
</evidence>